<dbReference type="RefSeq" id="WP_054572385.1">
    <property type="nucleotide sequence ID" value="NZ_LKKS01000043.1"/>
</dbReference>
<reference evidence="1 2" key="1">
    <citation type="submission" date="2015-10" db="EMBL/GenBank/DDBJ databases">
        <title>Pseudomonas putida clinical strains.</title>
        <authorList>
            <person name="Molina L."/>
            <person name="Udaondo Z."/>
        </authorList>
    </citation>
    <scope>NUCLEOTIDE SEQUENCE [LARGE SCALE GENOMIC DNA]</scope>
    <source>
        <strain evidence="1 2">HB13667</strain>
    </source>
</reference>
<sequence length="127" mass="13955">MPKIKIAQNPMFTAEVKIPRVGGDPVAVEFTFRYFDRTALAKLYDSWNQAAEANAEKAKAESPSLEQFTAGQVQLQAEQIKAVTVGWGFDDKFNDEAILELVTTCVGAPQAVLDAYQQAYNPARLGN</sequence>
<proteinExistence type="predicted"/>
<organism evidence="1 2">
    <name type="scientific">Pseudomonas putida</name>
    <name type="common">Arthrobacter siderocapsulatus</name>
    <dbReference type="NCBI Taxonomy" id="303"/>
    <lineage>
        <taxon>Bacteria</taxon>
        <taxon>Pseudomonadati</taxon>
        <taxon>Pseudomonadota</taxon>
        <taxon>Gammaproteobacteria</taxon>
        <taxon>Pseudomonadales</taxon>
        <taxon>Pseudomonadaceae</taxon>
        <taxon>Pseudomonas</taxon>
    </lineage>
</organism>
<dbReference type="EMBL" id="LKKS01000043">
    <property type="protein sequence ID" value="KPM67237.1"/>
    <property type="molecule type" value="Genomic_DNA"/>
</dbReference>
<accession>A0A0P7CI10</accession>
<dbReference type="InterPro" id="IPR014859">
    <property type="entry name" value="Phage_TAC_4"/>
</dbReference>
<evidence type="ECO:0008006" key="3">
    <source>
        <dbReference type="Google" id="ProtNLM"/>
    </source>
</evidence>
<evidence type="ECO:0000313" key="2">
    <source>
        <dbReference type="Proteomes" id="UP000050437"/>
    </source>
</evidence>
<evidence type="ECO:0000313" key="1">
    <source>
        <dbReference type="EMBL" id="KPM67237.1"/>
    </source>
</evidence>
<protein>
    <recommendedName>
        <fullName evidence="3">Phage tail assembly chaperone</fullName>
    </recommendedName>
</protein>
<dbReference type="Proteomes" id="UP000050437">
    <property type="component" value="Unassembled WGS sequence"/>
</dbReference>
<comment type="caution">
    <text evidence="1">The sequence shown here is derived from an EMBL/GenBank/DDBJ whole genome shotgun (WGS) entry which is preliminary data.</text>
</comment>
<dbReference type="AlphaFoldDB" id="A0A0P7CI10"/>
<dbReference type="Pfam" id="PF08748">
    <property type="entry name" value="Phage_TAC_4"/>
    <property type="match status" value="1"/>
</dbReference>
<name>A0A0P7CI10_PSEPU</name>
<gene>
    <name evidence="1" type="ORF">HB13667_07575</name>
</gene>